<dbReference type="EMBL" id="CP000634">
    <property type="protein sequence ID" value="ACM38972.1"/>
    <property type="molecule type" value="Genomic_DNA"/>
</dbReference>
<dbReference type="HOGENOM" id="CLU_170367_0_0_5"/>
<keyword evidence="2" id="KW-1185">Reference proteome</keyword>
<dbReference type="KEGG" id="avi:Avi_5941"/>
<dbReference type="SUPFAM" id="SSF160272">
    <property type="entry name" value="Shew3726-like"/>
    <property type="match status" value="1"/>
</dbReference>
<dbReference type="Pfam" id="PF07369">
    <property type="entry name" value="DUF1488"/>
    <property type="match status" value="1"/>
</dbReference>
<dbReference type="eggNOG" id="ENOG50345HM">
    <property type="taxonomic scope" value="Bacteria"/>
</dbReference>
<protein>
    <recommendedName>
        <fullName evidence="3">DUF1488 family protein</fullName>
    </recommendedName>
</protein>
<proteinExistence type="predicted"/>
<reference evidence="1 2" key="1">
    <citation type="journal article" date="2009" name="J. Bacteriol.">
        <title>Genome sequences of three Agrobacterium biovars help elucidate the evolution of multichromosome genomes in bacteria.</title>
        <authorList>
            <person name="Slater S.C."/>
            <person name="Goldman B.S."/>
            <person name="Goodner B."/>
            <person name="Setubal J.C."/>
            <person name="Farrand S.K."/>
            <person name="Nester E.W."/>
            <person name="Burr T.J."/>
            <person name="Banta L."/>
            <person name="Dickerman A.W."/>
            <person name="Paulsen I."/>
            <person name="Otten L."/>
            <person name="Suen G."/>
            <person name="Welch R."/>
            <person name="Almeida N.F."/>
            <person name="Arnold F."/>
            <person name="Burton O.T."/>
            <person name="Du Z."/>
            <person name="Ewing A."/>
            <person name="Godsy E."/>
            <person name="Heisel S."/>
            <person name="Houmiel K.L."/>
            <person name="Jhaveri J."/>
            <person name="Lu J."/>
            <person name="Miller N.M."/>
            <person name="Norton S."/>
            <person name="Chen Q."/>
            <person name="Phoolcharoen W."/>
            <person name="Ohlin V."/>
            <person name="Ondrusek D."/>
            <person name="Pride N."/>
            <person name="Stricklin S.L."/>
            <person name="Sun J."/>
            <person name="Wheeler C."/>
            <person name="Wilson L."/>
            <person name="Zhu H."/>
            <person name="Wood D.W."/>
        </authorList>
    </citation>
    <scope>NUCLEOTIDE SEQUENCE [LARGE SCALE GENOMIC DNA]</scope>
    <source>
        <strain evidence="2">S4 / ATCC BAA-846</strain>
    </source>
</reference>
<accession>B9K274</accession>
<evidence type="ECO:0008006" key="3">
    <source>
        <dbReference type="Google" id="ProtNLM"/>
    </source>
</evidence>
<dbReference type="Proteomes" id="UP000001596">
    <property type="component" value="Chromosome 2"/>
</dbReference>
<sequence>MQSWNLRCLFSLQESDNDLFSLKHASENNAMALTFPNSSRSFDEKGHRIRFLGYDGMFEIRFFVELDAISKAMAKVIVGEHDFLAAFDNLRGSILDVARKAYGKKGGNNMYLLTAADFH</sequence>
<dbReference type="AlphaFoldDB" id="B9K274"/>
<gene>
    <name evidence="1" type="ordered locus">Avi_5941</name>
</gene>
<evidence type="ECO:0000313" key="2">
    <source>
        <dbReference type="Proteomes" id="UP000001596"/>
    </source>
</evidence>
<name>B9K274_ALLAM</name>
<dbReference type="InterPro" id="IPR036692">
    <property type="entry name" value="Shew3726-like_sf"/>
</dbReference>
<organism evidence="1 2">
    <name type="scientific">Allorhizobium ampelinum (strain ATCC BAA-846 / DSM 112012 / S4)</name>
    <name type="common">Agrobacterium vitis (strain S4)</name>
    <dbReference type="NCBI Taxonomy" id="311402"/>
    <lineage>
        <taxon>Bacteria</taxon>
        <taxon>Pseudomonadati</taxon>
        <taxon>Pseudomonadota</taxon>
        <taxon>Alphaproteobacteria</taxon>
        <taxon>Hyphomicrobiales</taxon>
        <taxon>Rhizobiaceae</taxon>
        <taxon>Rhizobium/Agrobacterium group</taxon>
        <taxon>Allorhizobium</taxon>
        <taxon>Allorhizobium ampelinum</taxon>
    </lineage>
</organism>
<dbReference type="InterPro" id="IPR009962">
    <property type="entry name" value="DUF1488"/>
</dbReference>
<evidence type="ECO:0000313" key="1">
    <source>
        <dbReference type="EMBL" id="ACM38972.1"/>
    </source>
</evidence>